<dbReference type="PROSITE" id="PS50011">
    <property type="entry name" value="PROTEIN_KINASE_DOM"/>
    <property type="match status" value="1"/>
</dbReference>
<dbReference type="Gene3D" id="3.30.200.20">
    <property type="entry name" value="Phosphorylase Kinase, domain 1"/>
    <property type="match status" value="1"/>
</dbReference>
<dbReference type="EC" id="2.7.12.1" evidence="1"/>
<keyword evidence="2" id="KW-0723">Serine/threonine-protein kinase</keyword>
<dbReference type="GO" id="GO:0004674">
    <property type="term" value="F:protein serine/threonine kinase activity"/>
    <property type="evidence" value="ECO:0007669"/>
    <property type="project" value="UniProtKB-KW"/>
</dbReference>
<comment type="catalytic activity">
    <reaction evidence="9">
        <text>L-threonyl-[protein] + ATP = O-phospho-L-threonyl-[protein] + ADP + H(+)</text>
        <dbReference type="Rhea" id="RHEA:46608"/>
        <dbReference type="Rhea" id="RHEA-COMP:11060"/>
        <dbReference type="Rhea" id="RHEA-COMP:11605"/>
        <dbReference type="ChEBI" id="CHEBI:15378"/>
        <dbReference type="ChEBI" id="CHEBI:30013"/>
        <dbReference type="ChEBI" id="CHEBI:30616"/>
        <dbReference type="ChEBI" id="CHEBI:61977"/>
        <dbReference type="ChEBI" id="CHEBI:456216"/>
        <dbReference type="EC" id="2.7.12.1"/>
    </reaction>
</comment>
<evidence type="ECO:0000256" key="3">
    <source>
        <dbReference type="ARBA" id="ARBA00022679"/>
    </source>
</evidence>
<dbReference type="PANTHER" id="PTHR45646">
    <property type="entry name" value="SERINE/THREONINE-PROTEIN KINASE DOA-RELATED"/>
    <property type="match status" value="1"/>
</dbReference>
<dbReference type="Pfam" id="PF00069">
    <property type="entry name" value="Pkinase"/>
    <property type="match status" value="1"/>
</dbReference>
<evidence type="ECO:0000256" key="8">
    <source>
        <dbReference type="ARBA" id="ARBA00049003"/>
    </source>
</evidence>
<keyword evidence="6" id="KW-0067">ATP-binding</keyword>
<evidence type="ECO:0000256" key="7">
    <source>
        <dbReference type="ARBA" id="ARBA00037966"/>
    </source>
</evidence>
<reference evidence="14" key="2">
    <citation type="journal article" date="2017" name="Nat. Plants">
        <title>The Aegilops tauschii genome reveals multiple impacts of transposons.</title>
        <authorList>
            <person name="Zhao G."/>
            <person name="Zou C."/>
            <person name="Li K."/>
            <person name="Wang K."/>
            <person name="Li T."/>
            <person name="Gao L."/>
            <person name="Zhang X."/>
            <person name="Wang H."/>
            <person name="Yang Z."/>
            <person name="Liu X."/>
            <person name="Jiang W."/>
            <person name="Mao L."/>
            <person name="Kong X."/>
            <person name="Jiao Y."/>
            <person name="Jia J."/>
        </authorList>
    </citation>
    <scope>NUCLEOTIDE SEQUENCE [LARGE SCALE GENOMIC DNA]</scope>
    <source>
        <strain evidence="14">cv. AL8/78</strain>
    </source>
</reference>
<organism evidence="13 14">
    <name type="scientific">Aegilops tauschii subsp. strangulata</name>
    <name type="common">Goatgrass</name>
    <dbReference type="NCBI Taxonomy" id="200361"/>
    <lineage>
        <taxon>Eukaryota</taxon>
        <taxon>Viridiplantae</taxon>
        <taxon>Streptophyta</taxon>
        <taxon>Embryophyta</taxon>
        <taxon>Tracheophyta</taxon>
        <taxon>Spermatophyta</taxon>
        <taxon>Magnoliopsida</taxon>
        <taxon>Liliopsida</taxon>
        <taxon>Poales</taxon>
        <taxon>Poaceae</taxon>
        <taxon>BOP clade</taxon>
        <taxon>Pooideae</taxon>
        <taxon>Triticodae</taxon>
        <taxon>Triticeae</taxon>
        <taxon>Triticinae</taxon>
        <taxon>Aegilops</taxon>
    </lineage>
</organism>
<keyword evidence="4" id="KW-0547">Nucleotide-binding</keyword>
<comment type="catalytic activity">
    <reaction evidence="8">
        <text>L-seryl-[protein] + ATP = O-phospho-L-seryl-[protein] + ADP + H(+)</text>
        <dbReference type="Rhea" id="RHEA:17989"/>
        <dbReference type="Rhea" id="RHEA-COMP:9863"/>
        <dbReference type="Rhea" id="RHEA-COMP:11604"/>
        <dbReference type="ChEBI" id="CHEBI:15378"/>
        <dbReference type="ChEBI" id="CHEBI:29999"/>
        <dbReference type="ChEBI" id="CHEBI:30616"/>
        <dbReference type="ChEBI" id="CHEBI:83421"/>
        <dbReference type="ChEBI" id="CHEBI:456216"/>
        <dbReference type="EC" id="2.7.12.1"/>
    </reaction>
</comment>
<protein>
    <recommendedName>
        <fullName evidence="1">dual-specificity kinase</fullName>
        <ecNumber evidence="1">2.7.12.1</ecNumber>
    </recommendedName>
</protein>
<dbReference type="Gramene" id="AET6Gv20629100.3">
    <property type="protein sequence ID" value="AET6Gv20629100.3"/>
    <property type="gene ID" value="AET6Gv20629100"/>
</dbReference>
<dbReference type="SMART" id="SM00220">
    <property type="entry name" value="S_TKc"/>
    <property type="match status" value="1"/>
</dbReference>
<proteinExistence type="inferred from homology"/>
<keyword evidence="3" id="KW-0808">Transferase</keyword>
<feature type="domain" description="Protein kinase" evidence="12">
    <location>
        <begin position="97"/>
        <end position="426"/>
    </location>
</feature>
<dbReference type="GO" id="GO:0004712">
    <property type="term" value="F:protein serine/threonine/tyrosine kinase activity"/>
    <property type="evidence" value="ECO:0007669"/>
    <property type="project" value="UniProtKB-EC"/>
</dbReference>
<dbReference type="CDD" id="cd14134">
    <property type="entry name" value="PKc_CLK"/>
    <property type="match status" value="1"/>
</dbReference>
<evidence type="ECO:0000256" key="11">
    <source>
        <dbReference type="SAM" id="MobiDB-lite"/>
    </source>
</evidence>
<dbReference type="GO" id="GO:0005634">
    <property type="term" value="C:nucleus"/>
    <property type="evidence" value="ECO:0007669"/>
    <property type="project" value="TreeGrafter"/>
</dbReference>
<dbReference type="EnsemblPlants" id="AET6Gv20629100.3">
    <property type="protein sequence ID" value="AET6Gv20629100.3"/>
    <property type="gene ID" value="AET6Gv20629100"/>
</dbReference>
<evidence type="ECO:0000313" key="13">
    <source>
        <dbReference type="EnsemblPlants" id="AET6Gv20629100.3"/>
    </source>
</evidence>
<evidence type="ECO:0000256" key="10">
    <source>
        <dbReference type="ARBA" id="ARBA00051680"/>
    </source>
</evidence>
<sequence>MEAQWLAEYPHQAADNRPRKRPRLAWDAAPQLFPPPKAIPMLYCGQELINGNFTTAFLPPPPIYYAGPPRNLSPPWRPDDKDGHYVFTLGENLTPRYRILSKMGEGTFGQVLECWDLENQESVAIKIVRSLQKYREAAMIEIDVLQRLGKHDFTGSRCVQIRNWFDYRNHICIVVFEKLGPSLYDFLRKNSYRSFPIDLVREFARQILESVTFMHDLRLIHTDLKPENILLVSPDTIRVHDYKIPIRPPKDGSVFKNLPKSSAIKLIDFGSTTFDHQDHNYVVSTRHYRAPEVILGLGWNYPCDLWSVGCILVELCSGEALFQTHENLEHLAMMEKVLGPLPKHMIARADRRAEKYFRRGLRLDWPEGAASRESMKAVWKLPRLQNLVMQHVDHSAGDLIDLLQGLLRYDPDERLKARQALQHPFFTRCHRRCGY</sequence>
<reference evidence="13" key="3">
    <citation type="journal article" date="2017" name="Nature">
        <title>Genome sequence of the progenitor of the wheat D genome Aegilops tauschii.</title>
        <authorList>
            <person name="Luo M.C."/>
            <person name="Gu Y.Q."/>
            <person name="Puiu D."/>
            <person name="Wang H."/>
            <person name="Twardziok S.O."/>
            <person name="Deal K.R."/>
            <person name="Huo N."/>
            <person name="Zhu T."/>
            <person name="Wang L."/>
            <person name="Wang Y."/>
            <person name="McGuire P.E."/>
            <person name="Liu S."/>
            <person name="Long H."/>
            <person name="Ramasamy R.K."/>
            <person name="Rodriguez J.C."/>
            <person name="Van S.L."/>
            <person name="Yuan L."/>
            <person name="Wang Z."/>
            <person name="Xia Z."/>
            <person name="Xiao L."/>
            <person name="Anderson O.D."/>
            <person name="Ouyang S."/>
            <person name="Liang Y."/>
            <person name="Zimin A.V."/>
            <person name="Pertea G."/>
            <person name="Qi P."/>
            <person name="Bennetzen J.L."/>
            <person name="Dai X."/>
            <person name="Dawson M.W."/>
            <person name="Muller H.G."/>
            <person name="Kugler K."/>
            <person name="Rivarola-Duarte L."/>
            <person name="Spannagl M."/>
            <person name="Mayer K.F.X."/>
            <person name="Lu F.H."/>
            <person name="Bevan M.W."/>
            <person name="Leroy P."/>
            <person name="Li P."/>
            <person name="You F.M."/>
            <person name="Sun Q."/>
            <person name="Liu Z."/>
            <person name="Lyons E."/>
            <person name="Wicker T."/>
            <person name="Salzberg S.L."/>
            <person name="Devos K.M."/>
            <person name="Dvorak J."/>
        </authorList>
    </citation>
    <scope>NUCLEOTIDE SEQUENCE [LARGE SCALE GENOMIC DNA]</scope>
    <source>
        <strain evidence="13">cv. AL8/78</strain>
    </source>
</reference>
<evidence type="ECO:0000313" key="14">
    <source>
        <dbReference type="Proteomes" id="UP000015105"/>
    </source>
</evidence>
<dbReference type="InterPro" id="IPR000719">
    <property type="entry name" value="Prot_kinase_dom"/>
</dbReference>
<dbReference type="PROSITE" id="PS00108">
    <property type="entry name" value="PROTEIN_KINASE_ST"/>
    <property type="match status" value="1"/>
</dbReference>
<evidence type="ECO:0000256" key="2">
    <source>
        <dbReference type="ARBA" id="ARBA00022527"/>
    </source>
</evidence>
<dbReference type="Gramene" id="AET6Gv20629100.9">
    <property type="protein sequence ID" value="AET6Gv20629100.9"/>
    <property type="gene ID" value="AET6Gv20629100"/>
</dbReference>
<evidence type="ECO:0000256" key="9">
    <source>
        <dbReference type="ARBA" id="ARBA00049308"/>
    </source>
</evidence>
<dbReference type="EnsemblPlants" id="AET6Gv20629100.9">
    <property type="protein sequence ID" value="AET6Gv20629100.9"/>
    <property type="gene ID" value="AET6Gv20629100"/>
</dbReference>
<evidence type="ECO:0000256" key="5">
    <source>
        <dbReference type="ARBA" id="ARBA00022777"/>
    </source>
</evidence>
<dbReference type="AlphaFoldDB" id="A0A453P6X2"/>
<comment type="similarity">
    <text evidence="7">Belongs to the protein kinase superfamily. CMGC Ser/Thr protein kinase family. Lammer subfamily.</text>
</comment>
<dbReference type="PANTHER" id="PTHR45646:SF12">
    <property type="entry name" value="SERINE_THREONINE-PROTEIN KINASE AFC1"/>
    <property type="match status" value="1"/>
</dbReference>
<reference evidence="13" key="4">
    <citation type="submission" date="2019-03" db="UniProtKB">
        <authorList>
            <consortium name="EnsemblPlants"/>
        </authorList>
    </citation>
    <scope>IDENTIFICATION</scope>
</reference>
<feature type="region of interest" description="Disordered" evidence="11">
    <location>
        <begin position="1"/>
        <end position="21"/>
    </location>
</feature>
<dbReference type="Proteomes" id="UP000015105">
    <property type="component" value="Chromosome 6D"/>
</dbReference>
<evidence type="ECO:0000256" key="1">
    <source>
        <dbReference type="ARBA" id="ARBA00013203"/>
    </source>
</evidence>
<reference evidence="13" key="5">
    <citation type="journal article" date="2021" name="G3 (Bethesda)">
        <title>Aegilops tauschii genome assembly Aet v5.0 features greater sequence contiguity and improved annotation.</title>
        <authorList>
            <person name="Wang L."/>
            <person name="Zhu T."/>
            <person name="Rodriguez J.C."/>
            <person name="Deal K.R."/>
            <person name="Dubcovsky J."/>
            <person name="McGuire P.E."/>
            <person name="Lux T."/>
            <person name="Spannagl M."/>
            <person name="Mayer K.F.X."/>
            <person name="Baldrich P."/>
            <person name="Meyers B.C."/>
            <person name="Huo N."/>
            <person name="Gu Y.Q."/>
            <person name="Zhou H."/>
            <person name="Devos K.M."/>
            <person name="Bennetzen J.L."/>
            <person name="Unver T."/>
            <person name="Budak H."/>
            <person name="Gulick P.J."/>
            <person name="Galiba G."/>
            <person name="Kalapos B."/>
            <person name="Nelson D.R."/>
            <person name="Li P."/>
            <person name="You F.M."/>
            <person name="Luo M.C."/>
            <person name="Dvorak J."/>
        </authorList>
    </citation>
    <scope>NUCLEOTIDE SEQUENCE [LARGE SCALE GENOMIC DNA]</scope>
    <source>
        <strain evidence="13">cv. AL8/78</strain>
    </source>
</reference>
<evidence type="ECO:0000259" key="12">
    <source>
        <dbReference type="PROSITE" id="PS50011"/>
    </source>
</evidence>
<dbReference type="InterPro" id="IPR051175">
    <property type="entry name" value="CLK_kinases"/>
</dbReference>
<dbReference type="STRING" id="200361.A0A453P6X2"/>
<evidence type="ECO:0000256" key="6">
    <source>
        <dbReference type="ARBA" id="ARBA00022840"/>
    </source>
</evidence>
<dbReference type="FunFam" id="3.30.200.20:FF:000463">
    <property type="entry name" value="Serine/threonine-protein kinase AFC2"/>
    <property type="match status" value="1"/>
</dbReference>
<dbReference type="InterPro" id="IPR011009">
    <property type="entry name" value="Kinase-like_dom_sf"/>
</dbReference>
<dbReference type="GO" id="GO:0005524">
    <property type="term" value="F:ATP binding"/>
    <property type="evidence" value="ECO:0007669"/>
    <property type="project" value="UniProtKB-KW"/>
</dbReference>
<keyword evidence="5" id="KW-0418">Kinase</keyword>
<name>A0A453P6X2_AEGTS</name>
<dbReference type="FunFam" id="1.10.510.10:FF:000612">
    <property type="entry name" value="Serine/threonine-protein kinase AFC2"/>
    <property type="match status" value="1"/>
</dbReference>
<dbReference type="InterPro" id="IPR008271">
    <property type="entry name" value="Ser/Thr_kinase_AS"/>
</dbReference>
<accession>A0A453P6X2</accession>
<dbReference type="Gene3D" id="1.10.510.10">
    <property type="entry name" value="Transferase(Phosphotransferase) domain 1"/>
    <property type="match status" value="1"/>
</dbReference>
<dbReference type="SUPFAM" id="SSF56112">
    <property type="entry name" value="Protein kinase-like (PK-like)"/>
    <property type="match status" value="1"/>
</dbReference>
<comment type="catalytic activity">
    <reaction evidence="10">
        <text>L-tyrosyl-[protein] + ATP = O-phospho-L-tyrosyl-[protein] + ADP + H(+)</text>
        <dbReference type="Rhea" id="RHEA:10596"/>
        <dbReference type="Rhea" id="RHEA-COMP:10136"/>
        <dbReference type="Rhea" id="RHEA-COMP:20101"/>
        <dbReference type="ChEBI" id="CHEBI:15378"/>
        <dbReference type="ChEBI" id="CHEBI:30616"/>
        <dbReference type="ChEBI" id="CHEBI:46858"/>
        <dbReference type="ChEBI" id="CHEBI:61978"/>
        <dbReference type="ChEBI" id="CHEBI:456216"/>
        <dbReference type="EC" id="2.7.12.1"/>
    </reaction>
</comment>
<reference evidence="14" key="1">
    <citation type="journal article" date="2014" name="Science">
        <title>Ancient hybridizations among the ancestral genomes of bread wheat.</title>
        <authorList>
            <consortium name="International Wheat Genome Sequencing Consortium,"/>
            <person name="Marcussen T."/>
            <person name="Sandve S.R."/>
            <person name="Heier L."/>
            <person name="Spannagl M."/>
            <person name="Pfeifer M."/>
            <person name="Jakobsen K.S."/>
            <person name="Wulff B.B."/>
            <person name="Steuernagel B."/>
            <person name="Mayer K.F."/>
            <person name="Olsen O.A."/>
        </authorList>
    </citation>
    <scope>NUCLEOTIDE SEQUENCE [LARGE SCALE GENOMIC DNA]</scope>
    <source>
        <strain evidence="14">cv. AL8/78</strain>
    </source>
</reference>
<keyword evidence="14" id="KW-1185">Reference proteome</keyword>
<evidence type="ECO:0000256" key="4">
    <source>
        <dbReference type="ARBA" id="ARBA00022741"/>
    </source>
</evidence>